<protein>
    <submittedName>
        <fullName evidence="3">Extracellular aldonolactonase</fullName>
    </submittedName>
</protein>
<evidence type="ECO:0000256" key="2">
    <source>
        <dbReference type="SAM" id="SignalP"/>
    </source>
</evidence>
<gene>
    <name evidence="3" type="ORF">N658DRAFT_279960</name>
</gene>
<keyword evidence="2" id="KW-0732">Signal</keyword>
<dbReference type="InterPro" id="IPR015943">
    <property type="entry name" value="WD40/YVTN_repeat-like_dom_sf"/>
</dbReference>
<dbReference type="GO" id="GO:0017057">
    <property type="term" value="F:6-phosphogluconolactonase activity"/>
    <property type="evidence" value="ECO:0007669"/>
    <property type="project" value="TreeGrafter"/>
</dbReference>
<comment type="similarity">
    <text evidence="1">Belongs to the cycloisomerase 2 family.</text>
</comment>
<dbReference type="PANTHER" id="PTHR30344:SF1">
    <property type="entry name" value="6-PHOSPHOGLUCONOLACTONASE"/>
    <property type="match status" value="1"/>
</dbReference>
<reference evidence="3" key="1">
    <citation type="journal article" date="2023" name="Mol. Phylogenet. Evol.">
        <title>Genome-scale phylogeny and comparative genomics of the fungal order Sordariales.</title>
        <authorList>
            <person name="Hensen N."/>
            <person name="Bonometti L."/>
            <person name="Westerberg I."/>
            <person name="Brannstrom I.O."/>
            <person name="Guillou S."/>
            <person name="Cros-Aarteil S."/>
            <person name="Calhoun S."/>
            <person name="Haridas S."/>
            <person name="Kuo A."/>
            <person name="Mondo S."/>
            <person name="Pangilinan J."/>
            <person name="Riley R."/>
            <person name="LaButti K."/>
            <person name="Andreopoulos B."/>
            <person name="Lipzen A."/>
            <person name="Chen C."/>
            <person name="Yan M."/>
            <person name="Daum C."/>
            <person name="Ng V."/>
            <person name="Clum A."/>
            <person name="Steindorff A."/>
            <person name="Ohm R.A."/>
            <person name="Martin F."/>
            <person name="Silar P."/>
            <person name="Natvig D.O."/>
            <person name="Lalanne C."/>
            <person name="Gautier V."/>
            <person name="Ament-Velasquez S.L."/>
            <person name="Kruys A."/>
            <person name="Hutchinson M.I."/>
            <person name="Powell A.J."/>
            <person name="Barry K."/>
            <person name="Miller A.N."/>
            <person name="Grigoriev I.V."/>
            <person name="Debuchy R."/>
            <person name="Gladieux P."/>
            <person name="Hiltunen Thoren M."/>
            <person name="Johannesson H."/>
        </authorList>
    </citation>
    <scope>NUCLEOTIDE SEQUENCE</scope>
    <source>
        <strain evidence="3">CBS 757.83</strain>
    </source>
</reference>
<dbReference type="AlphaFoldDB" id="A0AAN6T464"/>
<organism evidence="3 4">
    <name type="scientific">Parathielavia hyrcaniae</name>
    <dbReference type="NCBI Taxonomy" id="113614"/>
    <lineage>
        <taxon>Eukaryota</taxon>
        <taxon>Fungi</taxon>
        <taxon>Dikarya</taxon>
        <taxon>Ascomycota</taxon>
        <taxon>Pezizomycotina</taxon>
        <taxon>Sordariomycetes</taxon>
        <taxon>Sordariomycetidae</taxon>
        <taxon>Sordariales</taxon>
        <taxon>Chaetomiaceae</taxon>
        <taxon>Parathielavia</taxon>
    </lineage>
</organism>
<proteinExistence type="inferred from homology"/>
<evidence type="ECO:0000313" key="3">
    <source>
        <dbReference type="EMBL" id="KAK4103586.1"/>
    </source>
</evidence>
<feature type="chain" id="PRO_5043021186" evidence="2">
    <location>
        <begin position="21"/>
        <end position="401"/>
    </location>
</feature>
<comment type="caution">
    <text evidence="3">The sequence shown here is derived from an EMBL/GenBank/DDBJ whole genome shotgun (WGS) entry which is preliminary data.</text>
</comment>
<dbReference type="InterPro" id="IPR050282">
    <property type="entry name" value="Cycloisomerase_2"/>
</dbReference>
<dbReference type="InterPro" id="IPR011045">
    <property type="entry name" value="N2O_reductase_N"/>
</dbReference>
<reference evidence="3" key="2">
    <citation type="submission" date="2023-05" db="EMBL/GenBank/DDBJ databases">
        <authorList>
            <consortium name="Lawrence Berkeley National Laboratory"/>
            <person name="Steindorff A."/>
            <person name="Hensen N."/>
            <person name="Bonometti L."/>
            <person name="Westerberg I."/>
            <person name="Brannstrom I.O."/>
            <person name="Guillou S."/>
            <person name="Cros-Aarteil S."/>
            <person name="Calhoun S."/>
            <person name="Haridas S."/>
            <person name="Kuo A."/>
            <person name="Mondo S."/>
            <person name="Pangilinan J."/>
            <person name="Riley R."/>
            <person name="Labutti K."/>
            <person name="Andreopoulos B."/>
            <person name="Lipzen A."/>
            <person name="Chen C."/>
            <person name="Yanf M."/>
            <person name="Daum C."/>
            <person name="Ng V."/>
            <person name="Clum A."/>
            <person name="Ohm R."/>
            <person name="Martin F."/>
            <person name="Silar P."/>
            <person name="Natvig D."/>
            <person name="Lalanne C."/>
            <person name="Gautier V."/>
            <person name="Ament-Velasquez S.L."/>
            <person name="Kruys A."/>
            <person name="Hutchinson M.I."/>
            <person name="Powell A.J."/>
            <person name="Barry K."/>
            <person name="Miller A.N."/>
            <person name="Grigoriev I.V."/>
            <person name="Debuchy R."/>
            <person name="Gladieux P."/>
            <person name="Thoren M.H."/>
            <person name="Johannesson H."/>
        </authorList>
    </citation>
    <scope>NUCLEOTIDE SEQUENCE</scope>
    <source>
        <strain evidence="3">CBS 757.83</strain>
    </source>
</reference>
<feature type="signal peptide" evidence="2">
    <location>
        <begin position="1"/>
        <end position="20"/>
    </location>
</feature>
<dbReference type="PANTHER" id="PTHR30344">
    <property type="entry name" value="6-PHOSPHOGLUCONOLACTONASE-RELATED"/>
    <property type="match status" value="1"/>
</dbReference>
<name>A0AAN6T464_9PEZI</name>
<keyword evidence="4" id="KW-1185">Reference proteome</keyword>
<dbReference type="Proteomes" id="UP001305647">
    <property type="component" value="Unassembled WGS sequence"/>
</dbReference>
<dbReference type="SUPFAM" id="SSF50974">
    <property type="entry name" value="Nitrous oxide reductase, N-terminal domain"/>
    <property type="match status" value="1"/>
</dbReference>
<dbReference type="Pfam" id="PF10282">
    <property type="entry name" value="Lactonase"/>
    <property type="match status" value="1"/>
</dbReference>
<dbReference type="Gene3D" id="2.130.10.10">
    <property type="entry name" value="YVTN repeat-like/Quinoprotein amine dehydrogenase"/>
    <property type="match status" value="1"/>
</dbReference>
<dbReference type="InterPro" id="IPR019405">
    <property type="entry name" value="Lactonase_7-beta_prop"/>
</dbReference>
<sequence>MRTSYGIAVALSAGLRLTSAAPAPRAEPSLLYVTTYPAGPGAGKVITLQQDQSSLQSVAESDSCGPFPAWLTQAGDVLYCVNEAWGGAKGDLSALKISSDLSLPKLSGGQTVAGPVSTVVYGKNGRGLAVADYAGGGVDTFNIANPSAVSLIKSQVYPVPGDNRPEPQNQARPHHAVLDPTGNFVVFPDLGADLLRVLRVDQNTLQYTDTKSYKFARGTGPRHAAFFKSGSRTYLYVVCELANLIQGFRVTYNSDKTLSFYRIYNSNTHGGTTPVPAGTSAAEITLSPDSRFLTISSRNEKTLQYMVANGTTVPSDPLITFSINSVTGQLTHVQTAPAGGVNPRHFSVSKKFNSDGSRVASALQSDGRVIVFERDIASGKIGKAVAEANVPGMPNFVMFKQ</sequence>
<accession>A0AAN6T464</accession>
<dbReference type="EMBL" id="MU863628">
    <property type="protein sequence ID" value="KAK4103586.1"/>
    <property type="molecule type" value="Genomic_DNA"/>
</dbReference>
<evidence type="ECO:0000256" key="1">
    <source>
        <dbReference type="ARBA" id="ARBA00005564"/>
    </source>
</evidence>
<evidence type="ECO:0000313" key="4">
    <source>
        <dbReference type="Proteomes" id="UP001305647"/>
    </source>
</evidence>